<accession>A0A7G7G945</accession>
<proteinExistence type="predicted"/>
<dbReference type="RefSeq" id="WP_185270161.1">
    <property type="nucleotide sequence ID" value="NZ_CP055156.1"/>
</dbReference>
<dbReference type="KEGG" id="aswu:HUW51_13460"/>
<dbReference type="Pfam" id="PF11338">
    <property type="entry name" value="DUF3140"/>
    <property type="match status" value="1"/>
</dbReference>
<dbReference type="EMBL" id="CP055156">
    <property type="protein sequence ID" value="QNF33679.1"/>
    <property type="molecule type" value="Genomic_DNA"/>
</dbReference>
<dbReference type="PANTHER" id="PTHR40630">
    <property type="entry name" value="POSSIBLE DNA-BINDING PROTEIN"/>
    <property type="match status" value="1"/>
</dbReference>
<evidence type="ECO:0000313" key="2">
    <source>
        <dbReference type="Proteomes" id="UP000515237"/>
    </source>
</evidence>
<name>A0A7G7G945_9BACT</name>
<evidence type="ECO:0000313" key="1">
    <source>
        <dbReference type="EMBL" id="QNF33679.1"/>
    </source>
</evidence>
<keyword evidence="2" id="KW-1185">Reference proteome</keyword>
<dbReference type="AlphaFoldDB" id="A0A7G7G945"/>
<gene>
    <name evidence="1" type="ORF">HUW51_13460</name>
</gene>
<organism evidence="1 2">
    <name type="scientific">Adhaeribacter swui</name>
    <dbReference type="NCBI Taxonomy" id="2086471"/>
    <lineage>
        <taxon>Bacteria</taxon>
        <taxon>Pseudomonadati</taxon>
        <taxon>Bacteroidota</taxon>
        <taxon>Cytophagia</taxon>
        <taxon>Cytophagales</taxon>
        <taxon>Hymenobacteraceae</taxon>
        <taxon>Adhaeribacter</taxon>
    </lineage>
</organism>
<dbReference type="InterPro" id="IPR021487">
    <property type="entry name" value="DUF3140"/>
</dbReference>
<dbReference type="PANTHER" id="PTHR40630:SF1">
    <property type="entry name" value="DNA-BINDING PROTEIN"/>
    <property type="match status" value="1"/>
</dbReference>
<protein>
    <submittedName>
        <fullName evidence="1">DUF3140 domain-containing protein</fullName>
    </submittedName>
</protein>
<dbReference type="Proteomes" id="UP000515237">
    <property type="component" value="Chromosome"/>
</dbReference>
<sequence length="124" mass="14335">MLHLLKLSKTVVKTKDQIYAEFRDLINMGSGELGKFLYSKESKLVDAEPMESDISARKAGDRTIKILRKKRIELTKGNFEHMERVIAYIPKKLAERPEGDITDSIWRYTLMSWGHDPLKAPKTK</sequence>
<reference evidence="1 2" key="1">
    <citation type="journal article" date="2018" name="Int. J. Syst. Evol. Microbiol.">
        <title>Adhaeribacter swui sp. nov., isolated from wet mud.</title>
        <authorList>
            <person name="Kim D.U."/>
            <person name="Kim K.W."/>
            <person name="Kang M.S."/>
            <person name="Kim J.Y."/>
            <person name="Jang J.H."/>
            <person name="Kim M.K."/>
        </authorList>
    </citation>
    <scope>NUCLEOTIDE SEQUENCE [LARGE SCALE GENOMIC DNA]</scope>
    <source>
        <strain evidence="1 2">KCTC 52873</strain>
    </source>
</reference>